<name>A0A1X1WKT5_MYCIR</name>
<evidence type="ECO:0000256" key="4">
    <source>
        <dbReference type="ARBA" id="ARBA00022989"/>
    </source>
</evidence>
<protein>
    <submittedName>
        <fullName evidence="8">Transporter</fullName>
    </submittedName>
</protein>
<dbReference type="GO" id="GO:0005886">
    <property type="term" value="C:plasma membrane"/>
    <property type="evidence" value="ECO:0007669"/>
    <property type="project" value="UniProtKB-SubCell"/>
</dbReference>
<proteinExistence type="predicted"/>
<evidence type="ECO:0000256" key="3">
    <source>
        <dbReference type="ARBA" id="ARBA00022692"/>
    </source>
</evidence>
<feature type="transmembrane region" description="Helical" evidence="6">
    <location>
        <begin position="69"/>
        <end position="88"/>
    </location>
</feature>
<evidence type="ECO:0000313" key="8">
    <source>
        <dbReference type="EMBL" id="ORV87170.1"/>
    </source>
</evidence>
<evidence type="ECO:0000313" key="9">
    <source>
        <dbReference type="Proteomes" id="UP000193622"/>
    </source>
</evidence>
<keyword evidence="5 6" id="KW-0472">Membrane</keyword>
<keyword evidence="3 6" id="KW-0812">Transmembrane</keyword>
<dbReference type="EMBL" id="LQPC01000032">
    <property type="protein sequence ID" value="ORV87170.1"/>
    <property type="molecule type" value="Genomic_DNA"/>
</dbReference>
<dbReference type="Pfam" id="PF06271">
    <property type="entry name" value="RDD"/>
    <property type="match status" value="1"/>
</dbReference>
<feature type="domain" description="RDD" evidence="7">
    <location>
        <begin position="15"/>
        <end position="156"/>
    </location>
</feature>
<dbReference type="PANTHER" id="PTHR36115">
    <property type="entry name" value="PROLINE-RICH ANTIGEN HOMOLOG-RELATED"/>
    <property type="match status" value="1"/>
</dbReference>
<dbReference type="InterPro" id="IPR010432">
    <property type="entry name" value="RDD"/>
</dbReference>
<dbReference type="PANTHER" id="PTHR36115:SF6">
    <property type="entry name" value="PROLINE-RICH ANTIGEN HOMOLOG"/>
    <property type="match status" value="1"/>
</dbReference>
<comment type="subcellular location">
    <subcellularLocation>
        <location evidence="1">Cell membrane</location>
        <topology evidence="1">Multi-pass membrane protein</topology>
    </subcellularLocation>
</comment>
<keyword evidence="2" id="KW-1003">Cell membrane</keyword>
<evidence type="ECO:0000259" key="7">
    <source>
        <dbReference type="Pfam" id="PF06271"/>
    </source>
</evidence>
<dbReference type="InterPro" id="IPR051791">
    <property type="entry name" value="Pra-immunoreactive"/>
</dbReference>
<evidence type="ECO:0000256" key="5">
    <source>
        <dbReference type="ARBA" id="ARBA00023136"/>
    </source>
</evidence>
<keyword evidence="4 6" id="KW-1133">Transmembrane helix</keyword>
<comment type="caution">
    <text evidence="8">The sequence shown here is derived from an EMBL/GenBank/DDBJ whole genome shotgun (WGS) entry which is preliminary data.</text>
</comment>
<dbReference type="AlphaFoldDB" id="A0A1X1WKT5"/>
<gene>
    <name evidence="8" type="ORF">AWC12_17890</name>
</gene>
<feature type="transmembrane region" description="Helical" evidence="6">
    <location>
        <begin position="16"/>
        <end position="37"/>
    </location>
</feature>
<evidence type="ECO:0000256" key="1">
    <source>
        <dbReference type="ARBA" id="ARBA00004651"/>
    </source>
</evidence>
<dbReference type="Proteomes" id="UP000193622">
    <property type="component" value="Unassembled WGS sequence"/>
</dbReference>
<evidence type="ECO:0000256" key="2">
    <source>
        <dbReference type="ARBA" id="ARBA00022475"/>
    </source>
</evidence>
<evidence type="ECO:0000256" key="6">
    <source>
        <dbReference type="SAM" id="Phobius"/>
    </source>
</evidence>
<accession>A0A1X1WKT5</accession>
<reference evidence="8 9" key="1">
    <citation type="submission" date="2016-01" db="EMBL/GenBank/DDBJ databases">
        <title>The new phylogeny of the genus Mycobacterium.</title>
        <authorList>
            <person name="Tarcisio F."/>
            <person name="Conor M."/>
            <person name="Antonella G."/>
            <person name="Elisabetta G."/>
            <person name="Giulia F.S."/>
            <person name="Sara T."/>
            <person name="Anna F."/>
            <person name="Clotilde B."/>
            <person name="Roberto B."/>
            <person name="Veronica D.S."/>
            <person name="Fabio R."/>
            <person name="Monica P."/>
            <person name="Olivier J."/>
            <person name="Enrico T."/>
            <person name="Nicola S."/>
        </authorList>
    </citation>
    <scope>NUCLEOTIDE SEQUENCE [LARGE SCALE GENOMIC DNA]</scope>
    <source>
        <strain evidence="8 9">DSM 45541</strain>
    </source>
</reference>
<sequence length="168" mass="17909">MCCGKAALNRNAYTRWLTRVGAFVIDGTPVLVGWVIWEVVAVASAPTECVTYDNGGVACTALHSPEGDIAGVLAVIVTIVYLGWNFGYRQGRSGSSLGKSVMGFRVVSENTWQPIGFGGSALRQALHLIDVALCGIGFLLPILDPRRQTLADKLMGTVCVPVWPTGTR</sequence>
<organism evidence="8 9">
    <name type="scientific">Mycolicibacterium iranicum</name>
    <name type="common">Mycobacterium iranicum</name>
    <dbReference type="NCBI Taxonomy" id="912594"/>
    <lineage>
        <taxon>Bacteria</taxon>
        <taxon>Bacillati</taxon>
        <taxon>Actinomycetota</taxon>
        <taxon>Actinomycetes</taxon>
        <taxon>Mycobacteriales</taxon>
        <taxon>Mycobacteriaceae</taxon>
        <taxon>Mycolicibacterium</taxon>
    </lineage>
</organism>